<dbReference type="PANTHER" id="PTHR33437">
    <property type="entry name" value="OS06G0361200 PROTEIN"/>
    <property type="match status" value="1"/>
</dbReference>
<dbReference type="Proteomes" id="UP001231189">
    <property type="component" value="Unassembled WGS sequence"/>
</dbReference>
<feature type="region of interest" description="Disordered" evidence="2">
    <location>
        <begin position="1280"/>
        <end position="1305"/>
    </location>
</feature>
<evidence type="ECO:0000259" key="3">
    <source>
        <dbReference type="Pfam" id="PF03732"/>
    </source>
</evidence>
<feature type="region of interest" description="Disordered" evidence="2">
    <location>
        <begin position="545"/>
        <end position="586"/>
    </location>
</feature>
<evidence type="ECO:0000256" key="1">
    <source>
        <dbReference type="SAM" id="Coils"/>
    </source>
</evidence>
<feature type="coiled-coil region" evidence="1">
    <location>
        <begin position="720"/>
        <end position="747"/>
    </location>
</feature>
<proteinExistence type="predicted"/>
<feature type="region of interest" description="Disordered" evidence="2">
    <location>
        <begin position="1180"/>
        <end position="1215"/>
    </location>
</feature>
<dbReference type="InterPro" id="IPR021109">
    <property type="entry name" value="Peptidase_aspartic_dom_sf"/>
</dbReference>
<sequence length="1485" mass="165879">MLKCPIHELPGNVIIDNFYARLSFQDKTLMDTSCSGSFTRKNEEFKRDLLDRIQENTEGWENDKDRESGIIYDYKCIEAFMDTDKFRNMSATYGLDSQVVANLYQAFASHYELPKKNFDKYHEPYKDKVDSSVNKCVVIETDNVIPEAYIEKTPFPAKMKEYSVISSAVNKSEKKPKEPEEQIKIEPAVAIVKDLVTENVEDGHIIFCEDASNIVSHPNKSKQVSVPMLSVRIGDHCYYGLCDIGASVSAIPYELYTEIMHEIGSCELEDIDVVIHLANRETISPIGIVRDVEVLCGMDRQVQQFVTVLFGDLWVDVPLGPIVTSLSESWKTTAASRAVPDQEEVTSSPMEGFTPVLSKSAKRRMRAARKDAAHAAAKGVVGYATVTPTQVPCEVFEKSEFPPLVSKGKEKMVEKPNYKLPGKRGDVTAILPPASSSTGRATNARNILRADAPEFVPSLVHKPSGKCSEASHDCCLEGNGDTRQSMQVQNQDEAYIIESICQTLKSFLPGASMSQNDGGGAIMRHAAALARRPGYDEFIQQQPERQGYAKEATHVRSRRAAYKERERAIRTRSRSSRTQGAELSSSIEGARGKVDKWLSNPSNKVATSLPAHRRIMDNSQEVFNALPIGVRVLTDTSETSSASTHFKRKKARKTVVEGPRRKTRSQKSSDNEDLKSSDGGSYNPLSDGTPCPSESEHEPHMDQPCGHMGHSEQVLVTNEARSVEEQLATLTAALQQRDDELAALRNKMSDNLNKSSEGHGGASASNQPGGAALSLEAIQRMIAEGVKTQLMQNHHSMRPGYVKPYPPDVDLVPFPSNYRQPQFSKFNGSGSPHEHIAHFLAACQDTAHNGALLLRQFVQTLSGPAFTWYSKLAPSSIKTWEQMQNSFLERFYSTQRTVGITELTQTEQGMNEKAADFINRWRNLSLHCPQPITEPEAVRMCTNNLLSDVAVQLQGVRPITFEELASKATDIENYMQLRARRTKPTFNKPMEKSGQREKPPSKPRSAQAMETTMSPHFQSGRGAPRNQEQRGTPLARRPTLSERQNREYSFPVEEIDDLFVGLKELKLIELPNPKRPEEASKFNEPNFCHYHRILGHTLKDCFVVKNIIQKMIDEGTIDADLLKSMTKGKKMASANVATLQDDSVSCASSDMRATYNDKVLMLEYGYSPMIIPGHSEAQDQHKGEANVPCNHGAWPGFSASQGSEDRGQRRSKRRVLPRVMEEAPPLRFAPKIYQHTTKRMKVPSEEFNVLTIGVFEDEDESLCFPEEEPLEVDQVHLRSGRQLADPHPPPRKEPKSKDAVLNDSTDPACRVPVKYDVIAHLKKIPAMLSVYDALCLSSDMRKALVTALTFPEDYRVEVSQTEVEESEVLNMTFTDEDRLLGSKKHNRPLLMYGEIDVLPTNRIMIDGGSAINLLPLRTLKKIGYSNRDLNKSNVVIHGFNQSGQEAMGTISLVLKLDTLSTKNGREILVKKEDVPIYTKQPKEKG</sequence>
<accession>A0AAD8VVR1</accession>
<feature type="region of interest" description="Disordered" evidence="2">
    <location>
        <begin position="750"/>
        <end position="769"/>
    </location>
</feature>
<dbReference type="InterPro" id="IPR005162">
    <property type="entry name" value="Retrotrans_gag_dom"/>
</dbReference>
<keyword evidence="1" id="KW-0175">Coiled coil</keyword>
<feature type="compositionally biased region" description="Basic and acidic residues" evidence="2">
    <location>
        <begin position="667"/>
        <end position="676"/>
    </location>
</feature>
<feature type="compositionally biased region" description="Polar residues" evidence="2">
    <location>
        <begin position="1008"/>
        <end position="1017"/>
    </location>
</feature>
<feature type="domain" description="Retrotransposon gag" evidence="3">
    <location>
        <begin position="857"/>
        <end position="943"/>
    </location>
</feature>
<organism evidence="4 5">
    <name type="scientific">Lolium multiflorum</name>
    <name type="common">Italian ryegrass</name>
    <name type="synonym">Lolium perenne subsp. multiflorum</name>
    <dbReference type="NCBI Taxonomy" id="4521"/>
    <lineage>
        <taxon>Eukaryota</taxon>
        <taxon>Viridiplantae</taxon>
        <taxon>Streptophyta</taxon>
        <taxon>Embryophyta</taxon>
        <taxon>Tracheophyta</taxon>
        <taxon>Spermatophyta</taxon>
        <taxon>Magnoliopsida</taxon>
        <taxon>Liliopsida</taxon>
        <taxon>Poales</taxon>
        <taxon>Poaceae</taxon>
        <taxon>BOP clade</taxon>
        <taxon>Pooideae</taxon>
        <taxon>Poodae</taxon>
        <taxon>Poeae</taxon>
        <taxon>Poeae Chloroplast Group 2 (Poeae type)</taxon>
        <taxon>Loliodinae</taxon>
        <taxon>Loliinae</taxon>
        <taxon>Lolium</taxon>
    </lineage>
</organism>
<evidence type="ECO:0000313" key="5">
    <source>
        <dbReference type="Proteomes" id="UP001231189"/>
    </source>
</evidence>
<feature type="compositionally biased region" description="Basic and acidic residues" evidence="2">
    <location>
        <begin position="989"/>
        <end position="1000"/>
    </location>
</feature>
<feature type="region of interest" description="Disordered" evidence="2">
    <location>
        <begin position="636"/>
        <end position="708"/>
    </location>
</feature>
<reference evidence="4" key="1">
    <citation type="submission" date="2023-07" db="EMBL/GenBank/DDBJ databases">
        <title>A chromosome-level genome assembly of Lolium multiflorum.</title>
        <authorList>
            <person name="Chen Y."/>
            <person name="Copetti D."/>
            <person name="Kolliker R."/>
            <person name="Studer B."/>
        </authorList>
    </citation>
    <scope>NUCLEOTIDE SEQUENCE</scope>
    <source>
        <strain evidence="4">02402/16</strain>
        <tissue evidence="4">Leaf</tissue>
    </source>
</reference>
<evidence type="ECO:0000256" key="2">
    <source>
        <dbReference type="SAM" id="MobiDB-lite"/>
    </source>
</evidence>
<name>A0AAD8VVR1_LOLMU</name>
<dbReference type="Pfam" id="PF03732">
    <property type="entry name" value="Retrotrans_gag"/>
    <property type="match status" value="1"/>
</dbReference>
<feature type="region of interest" description="Disordered" evidence="2">
    <location>
        <begin position="978"/>
        <end position="1047"/>
    </location>
</feature>
<protein>
    <recommendedName>
        <fullName evidence="3">Retrotransposon gag domain-containing protein</fullName>
    </recommendedName>
</protein>
<comment type="caution">
    <text evidence="4">The sequence shown here is derived from an EMBL/GenBank/DDBJ whole genome shotgun (WGS) entry which is preliminary data.</text>
</comment>
<evidence type="ECO:0000313" key="4">
    <source>
        <dbReference type="EMBL" id="KAK1618618.1"/>
    </source>
</evidence>
<feature type="compositionally biased region" description="Basic and acidic residues" evidence="2">
    <location>
        <begin position="1288"/>
        <end position="1300"/>
    </location>
</feature>
<dbReference type="EMBL" id="JAUUTY010000006">
    <property type="protein sequence ID" value="KAK1618618.1"/>
    <property type="molecule type" value="Genomic_DNA"/>
</dbReference>
<keyword evidence="5" id="KW-1185">Reference proteome</keyword>
<dbReference type="Gene3D" id="2.40.70.10">
    <property type="entry name" value="Acid Proteases"/>
    <property type="match status" value="1"/>
</dbReference>
<dbReference type="PANTHER" id="PTHR33437:SF2">
    <property type="entry name" value="OS06G0361200 PROTEIN"/>
    <property type="match status" value="1"/>
</dbReference>
<gene>
    <name evidence="4" type="ORF">QYE76_024135</name>
</gene>